<accession>A0A3P7KA05</accession>
<gene>
    <name evidence="1" type="ORF">SVUK_LOCUS3103</name>
</gene>
<proteinExistence type="predicted"/>
<reference evidence="1" key="1">
    <citation type="submission" date="2018-11" db="EMBL/GenBank/DDBJ databases">
        <authorList>
            <consortium name="Pathogen Informatics"/>
        </authorList>
    </citation>
    <scope>NUCLEOTIDE SEQUENCE [LARGE SCALE GENOMIC DNA]</scope>
</reference>
<dbReference type="EMBL" id="UYYB01007655">
    <property type="protein sequence ID" value="VDM68105.1"/>
    <property type="molecule type" value="Genomic_DNA"/>
</dbReference>
<dbReference type="Proteomes" id="UP000270094">
    <property type="component" value="Unassembled WGS sequence"/>
</dbReference>
<dbReference type="OrthoDB" id="10067217at2759"/>
<sequence length="333" mass="35526">MPPLNSPPSHPQQFWVHPTPALYAFDPSPDNGFVWSGAQRPDLGVPPPPLPSTRASEQALDTEQLMMKRNEIINRLVPLTLLDEDDFEDGGAGHVSYTVASSVLDERGELHPVALVVGPPALELPPIPPASLSTVPLPSSAAEGTITVIGDIAMAANQRSRASSLPLTQLTSVVTACPTSILSTEGAPSATVQADCASMQVKDAISQPLPTPAIQRSQVVPPMPMCAVPVTFEAGVMGERIGTVIRPVALADPQDMVSNSLDKIVDVKERLNEAEGGKSSTAVSQQLLVELRIAEREMDLLDPRTQASCLLRELRQVDKQIEQIEAARPVENC</sequence>
<evidence type="ECO:0000313" key="2">
    <source>
        <dbReference type="Proteomes" id="UP000270094"/>
    </source>
</evidence>
<organism evidence="1 2">
    <name type="scientific">Strongylus vulgaris</name>
    <name type="common">Blood worm</name>
    <dbReference type="NCBI Taxonomy" id="40348"/>
    <lineage>
        <taxon>Eukaryota</taxon>
        <taxon>Metazoa</taxon>
        <taxon>Ecdysozoa</taxon>
        <taxon>Nematoda</taxon>
        <taxon>Chromadorea</taxon>
        <taxon>Rhabditida</taxon>
        <taxon>Rhabditina</taxon>
        <taxon>Rhabditomorpha</taxon>
        <taxon>Strongyloidea</taxon>
        <taxon>Strongylidae</taxon>
        <taxon>Strongylus</taxon>
    </lineage>
</organism>
<name>A0A3P7KA05_STRVU</name>
<keyword evidence="2" id="KW-1185">Reference proteome</keyword>
<protein>
    <submittedName>
        <fullName evidence="1">Uncharacterized protein</fullName>
    </submittedName>
</protein>
<dbReference type="AlphaFoldDB" id="A0A3P7KA05"/>
<evidence type="ECO:0000313" key="1">
    <source>
        <dbReference type="EMBL" id="VDM68105.1"/>
    </source>
</evidence>